<dbReference type="PANTHER" id="PTHR31734:SF33">
    <property type="entry name" value="AUXIN-RESPONSIVE PROTEIN IAA16"/>
    <property type="match status" value="1"/>
</dbReference>
<comment type="similarity">
    <text evidence="3 10">Belongs to the Aux/IAA family.</text>
</comment>
<comment type="function">
    <text evidence="1 10">Aux/IAA proteins are short-lived transcriptional factors that function as repressors of early auxin response genes at low auxin concentrations.</text>
</comment>
<evidence type="ECO:0000256" key="8">
    <source>
        <dbReference type="ARBA" id="ARBA00023242"/>
    </source>
</evidence>
<reference evidence="13" key="2">
    <citation type="submission" date="2019-07" db="EMBL/GenBank/DDBJ databases">
        <authorList>
            <person name="Seetharam A."/>
            <person name="Woodhouse M."/>
            <person name="Cannon E."/>
        </authorList>
    </citation>
    <scope>NUCLEOTIDE SEQUENCE [LARGE SCALE GENOMIC DNA]</scope>
    <source>
        <strain evidence="13">cv. B73</strain>
    </source>
</reference>
<evidence type="ECO:0000256" key="2">
    <source>
        <dbReference type="ARBA" id="ARBA00004123"/>
    </source>
</evidence>
<dbReference type="GO" id="GO:0009734">
    <property type="term" value="P:auxin-activated signaling pathway"/>
    <property type="evidence" value="ECO:0007669"/>
    <property type="project" value="UniProtKB-UniRule"/>
</dbReference>
<dbReference type="GO" id="GO:0006355">
    <property type="term" value="P:regulation of DNA-templated transcription"/>
    <property type="evidence" value="ECO:0007669"/>
    <property type="project" value="InterPro"/>
</dbReference>
<evidence type="ECO:0000256" key="10">
    <source>
        <dbReference type="RuleBase" id="RU004549"/>
    </source>
</evidence>
<dbReference type="AlphaFoldDB" id="A0A804QQH3"/>
<keyword evidence="6 10" id="KW-0805">Transcription regulation</keyword>
<reference evidence="13" key="3">
    <citation type="submission" date="2021-05" db="UniProtKB">
        <authorList>
            <consortium name="EnsemblPlants"/>
        </authorList>
    </citation>
    <scope>IDENTIFICATION</scope>
    <source>
        <strain evidence="13">cv. B73</strain>
    </source>
</reference>
<dbReference type="EnsemblPlants" id="Zm00001eb350000_T002">
    <property type="protein sequence ID" value="Zm00001eb350000_P002"/>
    <property type="gene ID" value="Zm00001eb350000"/>
</dbReference>
<dbReference type="Gramene" id="Zm00001eb350000_T002">
    <property type="protein sequence ID" value="Zm00001eb350000_P002"/>
    <property type="gene ID" value="Zm00001eb350000"/>
</dbReference>
<evidence type="ECO:0000259" key="12">
    <source>
        <dbReference type="PROSITE" id="PS51745"/>
    </source>
</evidence>
<dbReference type="FunCoup" id="A0A804QQH3">
    <property type="interactions" value="503"/>
</dbReference>
<evidence type="ECO:0000256" key="11">
    <source>
        <dbReference type="SAM" id="MobiDB-lite"/>
    </source>
</evidence>
<protein>
    <recommendedName>
        <fullName evidence="10">Auxin-responsive protein</fullName>
    </recommendedName>
</protein>
<dbReference type="InterPro" id="IPR053793">
    <property type="entry name" value="PB1-like"/>
</dbReference>
<comment type="subcellular location">
    <subcellularLocation>
        <location evidence="2 10">Nucleus</location>
    </subcellularLocation>
</comment>
<sequence length="314" mass="33090">MCWCCDLTVRAQLRLRPHGVDRRGGSRKRGRQPVCVRERQKVVRKEAGRWLGMPASAMTRKAAALSSAWAFRATSPGRQTKPQVPPHPSRALPDQERVPWHGLKLSMKTIVAFCVRLAVSGFEEKASRGSAAAPPPPPPAAARAKGSDGFKARPAAAAPVVGWPPVRAFRRNLATSSSKPSSHGGKEPAASADGGNKGLFVKVNMDGVPIGRKLDLAAHAGYDTLSAAVDSLFRGLFAAQAAGPGGEQQAVAGILSGGGGGEHTLVYEDDEGDQMLVGDVPWPMFVATARRLRVLKSSDLSPSSLRAARAAAEC</sequence>
<dbReference type="InterPro" id="IPR033389">
    <property type="entry name" value="AUX/IAA_dom"/>
</dbReference>
<evidence type="ECO:0000256" key="1">
    <source>
        <dbReference type="ARBA" id="ARBA00002159"/>
    </source>
</evidence>
<feature type="domain" description="PB1" evidence="12">
    <location>
        <begin position="198"/>
        <end position="297"/>
    </location>
</feature>
<keyword evidence="5 10" id="KW-0678">Repressor</keyword>
<keyword evidence="7 10" id="KW-0804">Transcription</keyword>
<dbReference type="OrthoDB" id="615826at2759"/>
<dbReference type="Gene3D" id="3.10.20.90">
    <property type="entry name" value="Phosphatidylinositol 3-kinase Catalytic Subunit, Chain A, domain 1"/>
    <property type="match status" value="1"/>
</dbReference>
<evidence type="ECO:0000313" key="13">
    <source>
        <dbReference type="EnsemblPlants" id="Zm00001eb350000_P002"/>
    </source>
</evidence>
<organism evidence="13 14">
    <name type="scientific">Zea mays</name>
    <name type="common">Maize</name>
    <dbReference type="NCBI Taxonomy" id="4577"/>
    <lineage>
        <taxon>Eukaryota</taxon>
        <taxon>Viridiplantae</taxon>
        <taxon>Streptophyta</taxon>
        <taxon>Embryophyta</taxon>
        <taxon>Tracheophyta</taxon>
        <taxon>Spermatophyta</taxon>
        <taxon>Magnoliopsida</taxon>
        <taxon>Liliopsida</taxon>
        <taxon>Poales</taxon>
        <taxon>Poaceae</taxon>
        <taxon>PACMAD clade</taxon>
        <taxon>Panicoideae</taxon>
        <taxon>Andropogonodae</taxon>
        <taxon>Andropogoneae</taxon>
        <taxon>Tripsacinae</taxon>
        <taxon>Zea</taxon>
    </lineage>
</organism>
<feature type="region of interest" description="Disordered" evidence="11">
    <location>
        <begin position="125"/>
        <end position="156"/>
    </location>
</feature>
<dbReference type="SUPFAM" id="SSF54277">
    <property type="entry name" value="CAD &amp; PB1 domains"/>
    <property type="match status" value="1"/>
</dbReference>
<evidence type="ECO:0000256" key="3">
    <source>
        <dbReference type="ARBA" id="ARBA00006728"/>
    </source>
</evidence>
<dbReference type="Pfam" id="PF02309">
    <property type="entry name" value="AUX_IAA"/>
    <property type="match status" value="1"/>
</dbReference>
<dbReference type="PROSITE" id="PS51745">
    <property type="entry name" value="PB1"/>
    <property type="match status" value="1"/>
</dbReference>
<gene>
    <name evidence="13" type="primary">LOC100279375</name>
</gene>
<dbReference type="InterPro" id="IPR003311">
    <property type="entry name" value="AUX_IAA"/>
</dbReference>
<feature type="region of interest" description="Disordered" evidence="11">
    <location>
        <begin position="174"/>
        <end position="196"/>
    </location>
</feature>
<evidence type="ECO:0000256" key="5">
    <source>
        <dbReference type="ARBA" id="ARBA00022491"/>
    </source>
</evidence>
<accession>A0A804QQH3</accession>
<keyword evidence="9 10" id="KW-0927">Auxin signaling pathway</keyword>
<evidence type="ECO:0000256" key="4">
    <source>
        <dbReference type="ARBA" id="ARBA00011726"/>
    </source>
</evidence>
<name>A0A804QQH3_MAIZE</name>
<dbReference type="Proteomes" id="UP000007305">
    <property type="component" value="Chromosome 8"/>
</dbReference>
<dbReference type="PANTHER" id="PTHR31734">
    <property type="entry name" value="AUXIN-RESPONSIVE PROTEIN IAA17"/>
    <property type="match status" value="1"/>
</dbReference>
<dbReference type="InParanoid" id="A0A804QQH3"/>
<reference evidence="14" key="1">
    <citation type="journal article" date="2009" name="Science">
        <title>The B73 maize genome: complexity, diversity, and dynamics.</title>
        <authorList>
            <person name="Schnable P.S."/>
            <person name="Ware D."/>
            <person name="Fulton R.S."/>
            <person name="Stein J.C."/>
            <person name="Wei F."/>
            <person name="Pasternak S."/>
            <person name="Liang C."/>
            <person name="Zhang J."/>
            <person name="Fulton L."/>
            <person name="Graves T.A."/>
            <person name="Minx P."/>
            <person name="Reily A.D."/>
            <person name="Courtney L."/>
            <person name="Kruchowski S.S."/>
            <person name="Tomlinson C."/>
            <person name="Strong C."/>
            <person name="Delehaunty K."/>
            <person name="Fronick C."/>
            <person name="Courtney B."/>
            <person name="Rock S.M."/>
            <person name="Belter E."/>
            <person name="Du F."/>
            <person name="Kim K."/>
            <person name="Abbott R.M."/>
            <person name="Cotton M."/>
            <person name="Levy A."/>
            <person name="Marchetto P."/>
            <person name="Ochoa K."/>
            <person name="Jackson S.M."/>
            <person name="Gillam B."/>
            <person name="Chen W."/>
            <person name="Yan L."/>
            <person name="Higginbotham J."/>
            <person name="Cardenas M."/>
            <person name="Waligorski J."/>
            <person name="Applebaum E."/>
            <person name="Phelps L."/>
            <person name="Falcone J."/>
            <person name="Kanchi K."/>
            <person name="Thane T."/>
            <person name="Scimone A."/>
            <person name="Thane N."/>
            <person name="Henke J."/>
            <person name="Wang T."/>
            <person name="Ruppert J."/>
            <person name="Shah N."/>
            <person name="Rotter K."/>
            <person name="Hodges J."/>
            <person name="Ingenthron E."/>
            <person name="Cordes M."/>
            <person name="Kohlberg S."/>
            <person name="Sgro J."/>
            <person name="Delgado B."/>
            <person name="Mead K."/>
            <person name="Chinwalla A."/>
            <person name="Leonard S."/>
            <person name="Crouse K."/>
            <person name="Collura K."/>
            <person name="Kudrna D."/>
            <person name="Currie J."/>
            <person name="He R."/>
            <person name="Angelova A."/>
            <person name="Rajasekar S."/>
            <person name="Mueller T."/>
            <person name="Lomeli R."/>
            <person name="Scara G."/>
            <person name="Ko A."/>
            <person name="Delaney K."/>
            <person name="Wissotski M."/>
            <person name="Lopez G."/>
            <person name="Campos D."/>
            <person name="Braidotti M."/>
            <person name="Ashley E."/>
            <person name="Golser W."/>
            <person name="Kim H."/>
            <person name="Lee S."/>
            <person name="Lin J."/>
            <person name="Dujmic Z."/>
            <person name="Kim W."/>
            <person name="Talag J."/>
            <person name="Zuccolo A."/>
            <person name="Fan C."/>
            <person name="Sebastian A."/>
            <person name="Kramer M."/>
            <person name="Spiegel L."/>
            <person name="Nascimento L."/>
            <person name="Zutavern T."/>
            <person name="Miller B."/>
            <person name="Ambroise C."/>
            <person name="Muller S."/>
            <person name="Spooner W."/>
            <person name="Narechania A."/>
            <person name="Ren L."/>
            <person name="Wei S."/>
            <person name="Kumari S."/>
            <person name="Faga B."/>
            <person name="Levy M.J."/>
            <person name="McMahan L."/>
            <person name="Van Buren P."/>
            <person name="Vaughn M.W."/>
            <person name="Ying K."/>
            <person name="Yeh C.-T."/>
            <person name="Emrich S.J."/>
            <person name="Jia Y."/>
            <person name="Kalyanaraman A."/>
            <person name="Hsia A.-P."/>
            <person name="Barbazuk W.B."/>
            <person name="Baucom R.S."/>
            <person name="Brutnell T.P."/>
            <person name="Carpita N.C."/>
            <person name="Chaparro C."/>
            <person name="Chia J.-M."/>
            <person name="Deragon J.-M."/>
            <person name="Estill J.C."/>
            <person name="Fu Y."/>
            <person name="Jeddeloh J.A."/>
            <person name="Han Y."/>
            <person name="Lee H."/>
            <person name="Li P."/>
            <person name="Lisch D.R."/>
            <person name="Liu S."/>
            <person name="Liu Z."/>
            <person name="Nagel D.H."/>
            <person name="McCann M.C."/>
            <person name="SanMiguel P."/>
            <person name="Myers A.M."/>
            <person name="Nettleton D."/>
            <person name="Nguyen J."/>
            <person name="Penning B.W."/>
            <person name="Ponnala L."/>
            <person name="Schneider K.L."/>
            <person name="Schwartz D.C."/>
            <person name="Sharma A."/>
            <person name="Soderlund C."/>
            <person name="Springer N.M."/>
            <person name="Sun Q."/>
            <person name="Wang H."/>
            <person name="Waterman M."/>
            <person name="Westerman R."/>
            <person name="Wolfgruber T.K."/>
            <person name="Yang L."/>
            <person name="Yu Y."/>
            <person name="Zhang L."/>
            <person name="Zhou S."/>
            <person name="Zhu Q."/>
            <person name="Bennetzen J.L."/>
            <person name="Dawe R.K."/>
            <person name="Jiang J."/>
            <person name="Jiang N."/>
            <person name="Presting G.G."/>
            <person name="Wessler S.R."/>
            <person name="Aluru S."/>
            <person name="Martienssen R.A."/>
            <person name="Clifton S.W."/>
            <person name="McCombie W.R."/>
            <person name="Wing R.A."/>
            <person name="Wilson R.K."/>
        </authorList>
    </citation>
    <scope>NUCLEOTIDE SEQUENCE [LARGE SCALE GENOMIC DNA]</scope>
    <source>
        <strain evidence="14">cv. B73</strain>
    </source>
</reference>
<comment type="subunit">
    <text evidence="4 10">Homodimers and heterodimers.</text>
</comment>
<dbReference type="GO" id="GO:0005634">
    <property type="term" value="C:nucleus"/>
    <property type="evidence" value="ECO:0007669"/>
    <property type="project" value="UniProtKB-SubCell"/>
</dbReference>
<keyword evidence="8 10" id="KW-0539">Nucleus</keyword>
<feature type="region of interest" description="Disordered" evidence="11">
    <location>
        <begin position="74"/>
        <end position="95"/>
    </location>
</feature>
<evidence type="ECO:0000256" key="7">
    <source>
        <dbReference type="ARBA" id="ARBA00023163"/>
    </source>
</evidence>
<proteinExistence type="inferred from homology"/>
<evidence type="ECO:0000256" key="6">
    <source>
        <dbReference type="ARBA" id="ARBA00023015"/>
    </source>
</evidence>
<keyword evidence="14" id="KW-1185">Reference proteome</keyword>
<evidence type="ECO:0000313" key="14">
    <source>
        <dbReference type="Proteomes" id="UP000007305"/>
    </source>
</evidence>
<evidence type="ECO:0000256" key="9">
    <source>
        <dbReference type="ARBA" id="ARBA00023294"/>
    </source>
</evidence>